<dbReference type="GO" id="GO:0004803">
    <property type="term" value="F:transposase activity"/>
    <property type="evidence" value="ECO:0007669"/>
    <property type="project" value="InterPro"/>
</dbReference>
<dbReference type="InterPro" id="IPR009057">
    <property type="entry name" value="Homeodomain-like_sf"/>
</dbReference>
<dbReference type="Proteomes" id="UP000571084">
    <property type="component" value="Unassembled WGS sequence"/>
</dbReference>
<sequence length="165" mass="18774">MSRYSIERKEAILRRMMPPENCPVSVLARENGISEQTLYNWRRELKGQGVAVPGDGKNAKEWSSEDKFAVVLEAAPLNATELAEYCRRKGLYVEQIAAWRQVCLLANATAVERGRVHAVQGKSDRLRIKELEKELRRKEKALAEAAALLLLRKKLQAIWDDQADD</sequence>
<evidence type="ECO:0000313" key="2">
    <source>
        <dbReference type="EMBL" id="MBB5200305.1"/>
    </source>
</evidence>
<protein>
    <submittedName>
        <fullName evidence="2">Transposase-like protein</fullName>
    </submittedName>
</protein>
<name>A0A840RRB1_9BURK</name>
<comment type="caution">
    <text evidence="2">The sequence shown here is derived from an EMBL/GenBank/DDBJ whole genome shotgun (WGS) entry which is preliminary data.</text>
</comment>
<keyword evidence="1" id="KW-0175">Coiled coil</keyword>
<dbReference type="EMBL" id="JACHHQ010000004">
    <property type="protein sequence ID" value="MBB5200305.1"/>
    <property type="molecule type" value="Genomic_DNA"/>
</dbReference>
<feature type="coiled-coil region" evidence="1">
    <location>
        <begin position="121"/>
        <end position="148"/>
    </location>
</feature>
<gene>
    <name evidence="2" type="ORF">HNR39_002140</name>
</gene>
<dbReference type="InterPro" id="IPR002514">
    <property type="entry name" value="Transposase_8"/>
</dbReference>
<accession>A0A840RRB1</accession>
<evidence type="ECO:0000256" key="1">
    <source>
        <dbReference type="SAM" id="Coils"/>
    </source>
</evidence>
<dbReference type="SUPFAM" id="SSF46689">
    <property type="entry name" value="Homeodomain-like"/>
    <property type="match status" value="1"/>
</dbReference>
<reference evidence="2 3" key="1">
    <citation type="submission" date="2020-08" db="EMBL/GenBank/DDBJ databases">
        <title>Genomic Encyclopedia of Type Strains, Phase IV (KMG-IV): sequencing the most valuable type-strain genomes for metagenomic binning, comparative biology and taxonomic classification.</title>
        <authorList>
            <person name="Goeker M."/>
        </authorList>
    </citation>
    <scope>NUCLEOTIDE SEQUENCE [LARGE SCALE GENOMIC DNA]</scope>
    <source>
        <strain evidence="2 3">DSM 23240</strain>
    </source>
</reference>
<dbReference type="AlphaFoldDB" id="A0A840RRB1"/>
<proteinExistence type="predicted"/>
<dbReference type="GO" id="GO:0006313">
    <property type="term" value="P:DNA transposition"/>
    <property type="evidence" value="ECO:0007669"/>
    <property type="project" value="InterPro"/>
</dbReference>
<evidence type="ECO:0000313" key="3">
    <source>
        <dbReference type="Proteomes" id="UP000571084"/>
    </source>
</evidence>
<keyword evidence="3" id="KW-1185">Reference proteome</keyword>
<organism evidence="2 3">
    <name type="scientific">Glaciimonas immobilis</name>
    <dbReference type="NCBI Taxonomy" id="728004"/>
    <lineage>
        <taxon>Bacteria</taxon>
        <taxon>Pseudomonadati</taxon>
        <taxon>Pseudomonadota</taxon>
        <taxon>Betaproteobacteria</taxon>
        <taxon>Burkholderiales</taxon>
        <taxon>Oxalobacteraceae</taxon>
        <taxon>Glaciimonas</taxon>
    </lineage>
</organism>
<dbReference type="Pfam" id="PF01527">
    <property type="entry name" value="HTH_Tnp_1"/>
    <property type="match status" value="1"/>
</dbReference>
<dbReference type="GO" id="GO:0003677">
    <property type="term" value="F:DNA binding"/>
    <property type="evidence" value="ECO:0007669"/>
    <property type="project" value="InterPro"/>
</dbReference>